<keyword evidence="2" id="KW-0732">Signal</keyword>
<dbReference type="Proteomes" id="UP001575181">
    <property type="component" value="Unassembled WGS sequence"/>
</dbReference>
<sequence length="309" mass="33687">MRRACALLLAAMLSACAHLESEGLREDSGTLPERSEVVGVPFYPQQEHYCGPASLAMVLSWSGEKVAQEKVAPQVFTPGRAGSFRTDIIAAARRHGRLAVPVRELQGVLAELGAGHPVLVFQNLGLDWWPRWHFAVAIGYDLSRGTVILHTGRTPAREVALATFERTWDRGGSWALVVLPPGDLPAGKGPLDVLEAAVGFERTGKDKASERVYAAVTRRWPGQLGGWMGLGNSRYRRGDLEGAEKAFRGALRQHPRAAAAWNNLAVVLKERGRREAARDAALAAVRFGEEERDTYRRTLEEIGGLEGAP</sequence>
<dbReference type="Gene3D" id="3.90.70.10">
    <property type="entry name" value="Cysteine proteinases"/>
    <property type="match status" value="1"/>
</dbReference>
<dbReference type="PROSITE" id="PS50005">
    <property type="entry name" value="TPR"/>
    <property type="match status" value="1"/>
</dbReference>
<feature type="signal peptide" evidence="2">
    <location>
        <begin position="1"/>
        <end position="17"/>
    </location>
</feature>
<proteinExistence type="predicted"/>
<dbReference type="CDD" id="cd02549">
    <property type="entry name" value="Peptidase_C39A"/>
    <property type="match status" value="1"/>
</dbReference>
<protein>
    <submittedName>
        <fullName evidence="4">PA2778 family cysteine peptidase</fullName>
    </submittedName>
</protein>
<keyword evidence="5" id="KW-1185">Reference proteome</keyword>
<gene>
    <name evidence="4" type="ORF">ACERLL_08080</name>
</gene>
<dbReference type="Pfam" id="PF13529">
    <property type="entry name" value="Peptidase_C39_2"/>
    <property type="match status" value="1"/>
</dbReference>
<evidence type="ECO:0000256" key="1">
    <source>
        <dbReference type="PROSITE-ProRule" id="PRU00339"/>
    </source>
</evidence>
<dbReference type="EMBL" id="JBGUAW010000005">
    <property type="protein sequence ID" value="MFA9460781.1"/>
    <property type="molecule type" value="Genomic_DNA"/>
</dbReference>
<evidence type="ECO:0000313" key="4">
    <source>
        <dbReference type="EMBL" id="MFA9460781.1"/>
    </source>
</evidence>
<dbReference type="Pfam" id="PF13432">
    <property type="entry name" value="TPR_16"/>
    <property type="match status" value="1"/>
</dbReference>
<evidence type="ECO:0000313" key="5">
    <source>
        <dbReference type="Proteomes" id="UP001575181"/>
    </source>
</evidence>
<accession>A0ABV4TW47</accession>
<dbReference type="Gene3D" id="1.25.40.10">
    <property type="entry name" value="Tetratricopeptide repeat domain"/>
    <property type="match status" value="1"/>
</dbReference>
<evidence type="ECO:0000259" key="3">
    <source>
        <dbReference type="Pfam" id="PF13529"/>
    </source>
</evidence>
<evidence type="ECO:0000256" key="2">
    <source>
        <dbReference type="SAM" id="SignalP"/>
    </source>
</evidence>
<dbReference type="PROSITE" id="PS51257">
    <property type="entry name" value="PROKAR_LIPOPROTEIN"/>
    <property type="match status" value="1"/>
</dbReference>
<comment type="caution">
    <text evidence="4">The sequence shown here is derived from an EMBL/GenBank/DDBJ whole genome shotgun (WGS) entry which is preliminary data.</text>
</comment>
<dbReference type="SMART" id="SM00028">
    <property type="entry name" value="TPR"/>
    <property type="match status" value="2"/>
</dbReference>
<dbReference type="SUPFAM" id="SSF48452">
    <property type="entry name" value="TPR-like"/>
    <property type="match status" value="1"/>
</dbReference>
<dbReference type="InterPro" id="IPR011990">
    <property type="entry name" value="TPR-like_helical_dom_sf"/>
</dbReference>
<feature type="domain" description="Peptidase C39-like" evidence="3">
    <location>
        <begin position="39"/>
        <end position="149"/>
    </location>
</feature>
<dbReference type="InterPro" id="IPR039564">
    <property type="entry name" value="Peptidase_C39-like"/>
</dbReference>
<feature type="chain" id="PRO_5046948099" evidence="2">
    <location>
        <begin position="18"/>
        <end position="309"/>
    </location>
</feature>
<dbReference type="InterPro" id="IPR039563">
    <property type="entry name" value="Peptidase_C39_single_dom"/>
</dbReference>
<dbReference type="RefSeq" id="WP_373655568.1">
    <property type="nucleotide sequence ID" value="NZ_JBGUAW010000005.1"/>
</dbReference>
<name>A0ABV4TW47_9GAMM</name>
<dbReference type="InterPro" id="IPR019734">
    <property type="entry name" value="TPR_rpt"/>
</dbReference>
<dbReference type="NCBIfam" id="NF033920">
    <property type="entry name" value="C39_PA2778_fam"/>
    <property type="match status" value="1"/>
</dbReference>
<feature type="repeat" description="TPR" evidence="1">
    <location>
        <begin position="224"/>
        <end position="257"/>
    </location>
</feature>
<keyword evidence="1" id="KW-0802">TPR repeat</keyword>
<reference evidence="4 5" key="1">
    <citation type="submission" date="2024-08" db="EMBL/GenBank/DDBJ databases">
        <title>Whole-genome sequencing of halo(alkali)philic microorganisms from hypersaline lakes.</title>
        <authorList>
            <person name="Sorokin D.Y."/>
            <person name="Merkel A.Y."/>
            <person name="Messina E."/>
            <person name="Yakimov M."/>
        </authorList>
    </citation>
    <scope>NUCLEOTIDE SEQUENCE [LARGE SCALE GENOMIC DNA]</scope>
    <source>
        <strain evidence="4 5">Cl-TMA</strain>
    </source>
</reference>
<organism evidence="4 5">
    <name type="scientific">Thiohalorhabdus methylotrophus</name>
    <dbReference type="NCBI Taxonomy" id="3242694"/>
    <lineage>
        <taxon>Bacteria</taxon>
        <taxon>Pseudomonadati</taxon>
        <taxon>Pseudomonadota</taxon>
        <taxon>Gammaproteobacteria</taxon>
        <taxon>Thiohalorhabdales</taxon>
        <taxon>Thiohalorhabdaceae</taxon>
        <taxon>Thiohalorhabdus</taxon>
    </lineage>
</organism>